<reference evidence="3" key="1">
    <citation type="submission" date="2021-02" db="EMBL/GenBank/DDBJ databases">
        <title>First Annotated Genome of the Yellow-green Alga Tribonema minus.</title>
        <authorList>
            <person name="Mahan K.M."/>
        </authorList>
    </citation>
    <scope>NUCLEOTIDE SEQUENCE</scope>
    <source>
        <strain evidence="3">UTEX B ZZ1240</strain>
    </source>
</reference>
<accession>A0A836CP12</accession>
<keyword evidence="2" id="KW-0732">Signal</keyword>
<comment type="caution">
    <text evidence="3">The sequence shown here is derived from an EMBL/GenBank/DDBJ whole genome shotgun (WGS) entry which is preliminary data.</text>
</comment>
<feature type="signal peptide" evidence="2">
    <location>
        <begin position="1"/>
        <end position="19"/>
    </location>
</feature>
<feature type="compositionally biased region" description="Pro residues" evidence="1">
    <location>
        <begin position="172"/>
        <end position="181"/>
    </location>
</feature>
<name>A0A836CP12_9STRA</name>
<organism evidence="3 4">
    <name type="scientific">Tribonema minus</name>
    <dbReference type="NCBI Taxonomy" id="303371"/>
    <lineage>
        <taxon>Eukaryota</taxon>
        <taxon>Sar</taxon>
        <taxon>Stramenopiles</taxon>
        <taxon>Ochrophyta</taxon>
        <taxon>PX clade</taxon>
        <taxon>Xanthophyceae</taxon>
        <taxon>Tribonematales</taxon>
        <taxon>Tribonemataceae</taxon>
        <taxon>Tribonema</taxon>
    </lineage>
</organism>
<evidence type="ECO:0000256" key="2">
    <source>
        <dbReference type="SAM" id="SignalP"/>
    </source>
</evidence>
<dbReference type="AlphaFoldDB" id="A0A836CP12"/>
<feature type="region of interest" description="Disordered" evidence="1">
    <location>
        <begin position="169"/>
        <end position="203"/>
    </location>
</feature>
<proteinExistence type="predicted"/>
<sequence>MHYFFFSCCISFNLQTVVTHCCTASLLNRGTHAVLADKVKALHGLKRRRQQAAHAQHARLIDNARGLAEFERRAAAASLDASLSSAKAALLDSIAQEIRSLTSTFAQPYPNFNCHQAAGGHRQGARAHSVTPALPPIPHAASKRTPICTQPYPNSNLTRQQEVIVSVHEPIRPPLPPPPIPHTASKRGRRGRGGKSEGPRAAALAARRAAAAAAAAAAKPLAAALHSR</sequence>
<keyword evidence="4" id="KW-1185">Reference proteome</keyword>
<dbReference type="EMBL" id="JAFCMP010000008">
    <property type="protein sequence ID" value="KAG5192293.1"/>
    <property type="molecule type" value="Genomic_DNA"/>
</dbReference>
<gene>
    <name evidence="3" type="ORF">JKP88DRAFT_250967</name>
</gene>
<evidence type="ECO:0000313" key="4">
    <source>
        <dbReference type="Proteomes" id="UP000664859"/>
    </source>
</evidence>
<protein>
    <submittedName>
        <fullName evidence="3">Uncharacterized protein</fullName>
    </submittedName>
</protein>
<feature type="compositionally biased region" description="Basic residues" evidence="1">
    <location>
        <begin position="184"/>
        <end position="193"/>
    </location>
</feature>
<evidence type="ECO:0000256" key="1">
    <source>
        <dbReference type="SAM" id="MobiDB-lite"/>
    </source>
</evidence>
<feature type="chain" id="PRO_5032858298" evidence="2">
    <location>
        <begin position="20"/>
        <end position="228"/>
    </location>
</feature>
<dbReference type="Proteomes" id="UP000664859">
    <property type="component" value="Unassembled WGS sequence"/>
</dbReference>
<evidence type="ECO:0000313" key="3">
    <source>
        <dbReference type="EMBL" id="KAG5192293.1"/>
    </source>
</evidence>